<protein>
    <recommendedName>
        <fullName evidence="1">Lipocalin-like domain-containing protein</fullName>
    </recommendedName>
</protein>
<keyword evidence="3" id="KW-1185">Reference proteome</keyword>
<dbReference type="Pfam" id="PF13924">
    <property type="entry name" value="Lipocalin_5"/>
    <property type="match status" value="1"/>
</dbReference>
<dbReference type="EMBL" id="BIFS01000001">
    <property type="protein sequence ID" value="GCE17683.1"/>
    <property type="molecule type" value="Genomic_DNA"/>
</dbReference>
<sequence>MEQDISPTDLIGTWKLVSVEMRYSDGDVRYPWGMHANGHLVYSADGYMSAVIAAGERPLFTTGDILEGSLEEQAGAARSYVSYGGPYELHSNEVIHHVEVSLFPNWIGQAQRRYIELVDDKQLILRSAPLLASGQGIGYLIWRRYTNNRED</sequence>
<proteinExistence type="predicted"/>
<dbReference type="RefSeq" id="WP_126549331.1">
    <property type="nucleotide sequence ID" value="NZ_BIFS01000001.1"/>
</dbReference>
<feature type="domain" description="Lipocalin-like" evidence="1">
    <location>
        <begin position="11"/>
        <end position="144"/>
    </location>
</feature>
<accession>A0A402AF34</accession>
<comment type="caution">
    <text evidence="2">The sequence shown here is derived from an EMBL/GenBank/DDBJ whole genome shotgun (WGS) entry which is preliminary data.</text>
</comment>
<gene>
    <name evidence="2" type="ORF">KDK_14830</name>
</gene>
<evidence type="ECO:0000313" key="2">
    <source>
        <dbReference type="EMBL" id="GCE17683.1"/>
    </source>
</evidence>
<organism evidence="2 3">
    <name type="scientific">Dictyobacter kobayashii</name>
    <dbReference type="NCBI Taxonomy" id="2014872"/>
    <lineage>
        <taxon>Bacteria</taxon>
        <taxon>Bacillati</taxon>
        <taxon>Chloroflexota</taxon>
        <taxon>Ktedonobacteria</taxon>
        <taxon>Ktedonobacterales</taxon>
        <taxon>Dictyobacteraceae</taxon>
        <taxon>Dictyobacter</taxon>
    </lineage>
</organism>
<dbReference type="InterPro" id="IPR024311">
    <property type="entry name" value="Lipocalin-like"/>
</dbReference>
<reference evidence="3" key="1">
    <citation type="submission" date="2018-12" db="EMBL/GenBank/DDBJ databases">
        <title>Tengunoibacter tsumagoiensis gen. nov., sp. nov., Dictyobacter kobayashii sp. nov., D. alpinus sp. nov., and D. joshuensis sp. nov. and description of Dictyobacteraceae fam. nov. within the order Ktedonobacterales isolated from Tengu-no-mugimeshi.</title>
        <authorList>
            <person name="Wang C.M."/>
            <person name="Zheng Y."/>
            <person name="Sakai Y."/>
            <person name="Toyoda A."/>
            <person name="Minakuchi Y."/>
            <person name="Abe K."/>
            <person name="Yokota A."/>
            <person name="Yabe S."/>
        </authorList>
    </citation>
    <scope>NUCLEOTIDE SEQUENCE [LARGE SCALE GENOMIC DNA]</scope>
    <source>
        <strain evidence="3">Uno11</strain>
    </source>
</reference>
<dbReference type="AlphaFoldDB" id="A0A402AF34"/>
<name>A0A402AF34_9CHLR</name>
<dbReference type="OrthoDB" id="118834at2"/>
<evidence type="ECO:0000259" key="1">
    <source>
        <dbReference type="Pfam" id="PF13924"/>
    </source>
</evidence>
<dbReference type="Proteomes" id="UP000287188">
    <property type="component" value="Unassembled WGS sequence"/>
</dbReference>
<evidence type="ECO:0000313" key="3">
    <source>
        <dbReference type="Proteomes" id="UP000287188"/>
    </source>
</evidence>